<dbReference type="GO" id="GO:1902600">
    <property type="term" value="P:proton transmembrane transport"/>
    <property type="evidence" value="ECO:0007669"/>
    <property type="project" value="InterPro"/>
</dbReference>
<dbReference type="GO" id="GO:0016020">
    <property type="term" value="C:membrane"/>
    <property type="evidence" value="ECO:0007669"/>
    <property type="project" value="UniProtKB-SubCell"/>
</dbReference>
<feature type="transmembrane region" description="Helical" evidence="7">
    <location>
        <begin position="144"/>
        <end position="166"/>
    </location>
</feature>
<dbReference type="InterPro" id="IPR036291">
    <property type="entry name" value="NAD(P)-bd_dom_sf"/>
</dbReference>
<feature type="transmembrane region" description="Helical" evidence="7">
    <location>
        <begin position="285"/>
        <end position="311"/>
    </location>
</feature>
<evidence type="ECO:0000259" key="8">
    <source>
        <dbReference type="Pfam" id="PF00999"/>
    </source>
</evidence>
<evidence type="ECO:0000256" key="3">
    <source>
        <dbReference type="ARBA" id="ARBA00022448"/>
    </source>
</evidence>
<proteinExistence type="inferred from homology"/>
<dbReference type="Gene3D" id="1.20.1530.20">
    <property type="match status" value="1"/>
</dbReference>
<feature type="transmembrane region" description="Helical" evidence="7">
    <location>
        <begin position="6"/>
        <end position="24"/>
    </location>
</feature>
<comment type="caution">
    <text evidence="10">The sequence shown here is derived from an EMBL/GenBank/DDBJ whole genome shotgun (WGS) entry which is preliminary data.</text>
</comment>
<keyword evidence="5 7" id="KW-1133">Transmembrane helix</keyword>
<feature type="domain" description="RCK N-terminal" evidence="9">
    <location>
        <begin position="402"/>
        <end position="517"/>
    </location>
</feature>
<dbReference type="GO" id="GO:0006813">
    <property type="term" value="P:potassium ion transport"/>
    <property type="evidence" value="ECO:0007669"/>
    <property type="project" value="InterPro"/>
</dbReference>
<feature type="transmembrane region" description="Helical" evidence="7">
    <location>
        <begin position="261"/>
        <end position="279"/>
    </location>
</feature>
<evidence type="ECO:0000313" key="11">
    <source>
        <dbReference type="Proteomes" id="UP000177982"/>
    </source>
</evidence>
<evidence type="ECO:0000256" key="5">
    <source>
        <dbReference type="ARBA" id="ARBA00022989"/>
    </source>
</evidence>
<dbReference type="InterPro" id="IPR006153">
    <property type="entry name" value="Cation/H_exchanger_TM"/>
</dbReference>
<comment type="similarity">
    <text evidence="2">Belongs to the monovalent cation:proton antiporter 2 (CPA2) transporter (TC 2.A.37) family.</text>
</comment>
<feature type="transmembrane region" description="Helical" evidence="7">
    <location>
        <begin position="112"/>
        <end position="132"/>
    </location>
</feature>
<name>A0A1G2L1K7_9BACT</name>
<feature type="domain" description="Cation/H+ exchanger transmembrane" evidence="8">
    <location>
        <begin position="11"/>
        <end position="363"/>
    </location>
</feature>
<organism evidence="10 11">
    <name type="scientific">Candidatus Sungbacteria bacterium RIFCSPLOWO2_01_FULL_47_10</name>
    <dbReference type="NCBI Taxonomy" id="1802276"/>
    <lineage>
        <taxon>Bacteria</taxon>
        <taxon>Candidatus Sungiibacteriota</taxon>
    </lineage>
</organism>
<dbReference type="PANTHER" id="PTHR42751:SF6">
    <property type="entry name" value="CONSERVED INTEGRAL MEMBRANE TRANSPORT PROTEIN-RELATED"/>
    <property type="match status" value="1"/>
</dbReference>
<keyword evidence="3" id="KW-0813">Transport</keyword>
<evidence type="ECO:0000256" key="6">
    <source>
        <dbReference type="ARBA" id="ARBA00023136"/>
    </source>
</evidence>
<evidence type="ECO:0000256" key="1">
    <source>
        <dbReference type="ARBA" id="ARBA00004141"/>
    </source>
</evidence>
<dbReference type="EMBL" id="MHQO01000072">
    <property type="protein sequence ID" value="OHA04642.1"/>
    <property type="molecule type" value="Genomic_DNA"/>
</dbReference>
<feature type="transmembrane region" description="Helical" evidence="7">
    <location>
        <begin position="52"/>
        <end position="72"/>
    </location>
</feature>
<feature type="transmembrane region" description="Helical" evidence="7">
    <location>
        <begin position="84"/>
        <end position="106"/>
    </location>
</feature>
<feature type="transmembrane region" description="Helical" evidence="7">
    <location>
        <begin position="178"/>
        <end position="197"/>
    </location>
</feature>
<dbReference type="InterPro" id="IPR038770">
    <property type="entry name" value="Na+/solute_symporter_sf"/>
</dbReference>
<feature type="transmembrane region" description="Helical" evidence="7">
    <location>
        <begin position="204"/>
        <end position="224"/>
    </location>
</feature>
<dbReference type="Pfam" id="PF02254">
    <property type="entry name" value="TrkA_N"/>
    <property type="match status" value="1"/>
</dbReference>
<evidence type="ECO:0000313" key="10">
    <source>
        <dbReference type="EMBL" id="OHA04642.1"/>
    </source>
</evidence>
<dbReference type="PANTHER" id="PTHR42751">
    <property type="entry name" value="SODIUM/HYDROGEN EXCHANGER FAMILY/TRKA DOMAIN PROTEIN"/>
    <property type="match status" value="1"/>
</dbReference>
<dbReference type="Proteomes" id="UP000177982">
    <property type="component" value="Unassembled WGS sequence"/>
</dbReference>
<evidence type="ECO:0000256" key="2">
    <source>
        <dbReference type="ARBA" id="ARBA00005551"/>
    </source>
</evidence>
<accession>A0A1G2L1K7</accession>
<comment type="subcellular location">
    <subcellularLocation>
        <location evidence="1">Membrane</location>
        <topology evidence="1">Multi-pass membrane protein</topology>
    </subcellularLocation>
</comment>
<protein>
    <submittedName>
        <fullName evidence="10">Uncharacterized protein</fullName>
    </submittedName>
</protein>
<keyword evidence="6 7" id="KW-0472">Membrane</keyword>
<evidence type="ECO:0000256" key="7">
    <source>
        <dbReference type="SAM" id="Phobius"/>
    </source>
</evidence>
<gene>
    <name evidence="10" type="ORF">A2934_02685</name>
</gene>
<evidence type="ECO:0000256" key="4">
    <source>
        <dbReference type="ARBA" id="ARBA00022692"/>
    </source>
</evidence>
<dbReference type="Pfam" id="PF00999">
    <property type="entry name" value="Na_H_Exchanger"/>
    <property type="match status" value="1"/>
</dbReference>
<keyword evidence="4 7" id="KW-0812">Transmembrane</keyword>
<feature type="transmembrane region" description="Helical" evidence="7">
    <location>
        <begin position="349"/>
        <end position="370"/>
    </location>
</feature>
<dbReference type="SUPFAM" id="SSF51735">
    <property type="entry name" value="NAD(P)-binding Rossmann-fold domains"/>
    <property type="match status" value="1"/>
</dbReference>
<evidence type="ECO:0000259" key="9">
    <source>
        <dbReference type="Pfam" id="PF02254"/>
    </source>
</evidence>
<reference evidence="10 11" key="1">
    <citation type="journal article" date="2016" name="Nat. Commun.">
        <title>Thousands of microbial genomes shed light on interconnected biogeochemical processes in an aquifer system.</title>
        <authorList>
            <person name="Anantharaman K."/>
            <person name="Brown C.T."/>
            <person name="Hug L.A."/>
            <person name="Sharon I."/>
            <person name="Castelle C.J."/>
            <person name="Probst A.J."/>
            <person name="Thomas B.C."/>
            <person name="Singh A."/>
            <person name="Wilkins M.J."/>
            <person name="Karaoz U."/>
            <person name="Brodie E.L."/>
            <person name="Williams K.H."/>
            <person name="Hubbard S.S."/>
            <person name="Banfield J.F."/>
        </authorList>
    </citation>
    <scope>NUCLEOTIDE SEQUENCE [LARGE SCALE GENOMIC DNA]</scope>
</reference>
<dbReference type="InterPro" id="IPR003148">
    <property type="entry name" value="RCK_N"/>
</dbReference>
<dbReference type="GO" id="GO:0015297">
    <property type="term" value="F:antiporter activity"/>
    <property type="evidence" value="ECO:0007669"/>
    <property type="project" value="InterPro"/>
</dbReference>
<sequence length="567" mass="62609">MSLFQQLSIIVAAATAIALVMRLLRQPLIIGHIITGLLVGPLLFDAQSIETFTLFSEIGIAILLFTVGLNLTPSSIREFGKVSTIAGIGQVIITSFVGYVIIRLLGFPPLGSLYMAIALAFSSTIIILKLIADKGDLETLYAKISIGFLLVQDLIAVLLLFAIPLLSTETASWTEASFLFLLGLLLVASILVFSLTFMPKLNRFLSHSVELLFLFAIAWGVGIASLFGMFGFPLETGALVAGVGMSTLPSRREISARLSPLRDFFIILFFILLGSQLSISGFRELIVPGLILSLLVLIGNPLILMAIMGFLGYRKRTSLQTGLTVAQISEFSLILVALGVSFGQVSRNSLSLVTLVGIITIFGSTYLILYSDKIYSVLRRYLSVFERAGIYEKTIPAKQYPFILFGCNRIGLDFLEAFKKLGEDFLVVEYNPEIMDDIKKQGIDIQYGDARDYDFLESLDFSGAEFVVSTVPDSDTNLLITRSVKQKRPHAILMTVAHRIQDAMKLYAEGADYVILPHFLGGKYAAELVIKMRSNPDTVSHLKEEQLRSLRYRLDVGHEHPQISMRY</sequence>
<feature type="transmembrane region" description="Helical" evidence="7">
    <location>
        <begin position="323"/>
        <end position="343"/>
    </location>
</feature>
<dbReference type="AlphaFoldDB" id="A0A1G2L1K7"/>
<dbReference type="Gene3D" id="3.40.50.720">
    <property type="entry name" value="NAD(P)-binding Rossmann-like Domain"/>
    <property type="match status" value="1"/>
</dbReference>